<evidence type="ECO:0000256" key="5">
    <source>
        <dbReference type="ARBA" id="ARBA00022840"/>
    </source>
</evidence>
<dbReference type="GO" id="GO:0051754">
    <property type="term" value="P:meiotic sister chromatid cohesion, centromeric"/>
    <property type="evidence" value="ECO:0007669"/>
    <property type="project" value="TreeGrafter"/>
</dbReference>
<evidence type="ECO:0000259" key="9">
    <source>
        <dbReference type="PROSITE" id="PS50011"/>
    </source>
</evidence>
<dbReference type="Proteomes" id="UP000887575">
    <property type="component" value="Unassembled WGS sequence"/>
</dbReference>
<keyword evidence="10" id="KW-1185">Reference proteome</keyword>
<proteinExistence type="inferred from homology"/>
<dbReference type="GO" id="GO:0000776">
    <property type="term" value="C:kinetochore"/>
    <property type="evidence" value="ECO:0007669"/>
    <property type="project" value="UniProtKB-KW"/>
</dbReference>
<dbReference type="WBParaSite" id="MBELARI_LOCUS3414">
    <property type="protein sequence ID" value="MBELARI_LOCUS3414"/>
    <property type="gene ID" value="MBELARI_LOCUS3414"/>
</dbReference>
<dbReference type="AlphaFoldDB" id="A0AAF3F999"/>
<dbReference type="Gene3D" id="1.10.510.10">
    <property type="entry name" value="Transferase(Phosphotransferase) domain 1"/>
    <property type="match status" value="1"/>
</dbReference>
<dbReference type="InterPro" id="IPR015661">
    <property type="entry name" value="Bub1/Mad3"/>
</dbReference>
<dbReference type="InterPro" id="IPR000719">
    <property type="entry name" value="Prot_kinase_dom"/>
</dbReference>
<organism evidence="10 11">
    <name type="scientific">Mesorhabditis belari</name>
    <dbReference type="NCBI Taxonomy" id="2138241"/>
    <lineage>
        <taxon>Eukaryota</taxon>
        <taxon>Metazoa</taxon>
        <taxon>Ecdysozoa</taxon>
        <taxon>Nematoda</taxon>
        <taxon>Chromadorea</taxon>
        <taxon>Rhabditida</taxon>
        <taxon>Rhabditina</taxon>
        <taxon>Rhabditomorpha</taxon>
        <taxon>Rhabditoidea</taxon>
        <taxon>Rhabditidae</taxon>
        <taxon>Mesorhabditinae</taxon>
        <taxon>Mesorhabditis</taxon>
    </lineage>
</organism>
<dbReference type="PROSITE" id="PS50011">
    <property type="entry name" value="PROTEIN_KINASE_DOM"/>
    <property type="match status" value="1"/>
</dbReference>
<evidence type="ECO:0000256" key="6">
    <source>
        <dbReference type="ARBA" id="ARBA00023328"/>
    </source>
</evidence>
<keyword evidence="4" id="KW-0995">Kinetochore</keyword>
<accession>A0AAF3F999</accession>
<dbReference type="GO" id="GO:0005524">
    <property type="term" value="F:ATP binding"/>
    <property type="evidence" value="ECO:0007669"/>
    <property type="project" value="UniProtKB-UniRule"/>
</dbReference>
<keyword evidence="8" id="KW-0808">Transferase</keyword>
<evidence type="ECO:0000313" key="10">
    <source>
        <dbReference type="Proteomes" id="UP000887575"/>
    </source>
</evidence>
<dbReference type="SMART" id="SM00220">
    <property type="entry name" value="S_TKc"/>
    <property type="match status" value="1"/>
</dbReference>
<keyword evidence="5 7" id="KW-0067">ATP-binding</keyword>
<evidence type="ECO:0000256" key="8">
    <source>
        <dbReference type="RuleBase" id="RU000304"/>
    </source>
</evidence>
<dbReference type="Pfam" id="PF00069">
    <property type="entry name" value="Pkinase"/>
    <property type="match status" value="1"/>
</dbReference>
<dbReference type="GO" id="GO:0004674">
    <property type="term" value="F:protein serine/threonine kinase activity"/>
    <property type="evidence" value="ECO:0007669"/>
    <property type="project" value="UniProtKB-KW"/>
</dbReference>
<dbReference type="InterPro" id="IPR017441">
    <property type="entry name" value="Protein_kinase_ATP_BS"/>
</dbReference>
<dbReference type="GO" id="GO:0032991">
    <property type="term" value="C:protein-containing complex"/>
    <property type="evidence" value="ECO:0007669"/>
    <property type="project" value="UniProtKB-ARBA"/>
</dbReference>
<evidence type="ECO:0000256" key="1">
    <source>
        <dbReference type="ARBA" id="ARBA00004629"/>
    </source>
</evidence>
<feature type="binding site" evidence="7">
    <location>
        <position position="91"/>
    </location>
    <ligand>
        <name>ATP</name>
        <dbReference type="ChEBI" id="CHEBI:30616"/>
    </ligand>
</feature>
<dbReference type="PANTHER" id="PTHR14030">
    <property type="entry name" value="MITOTIC CHECKPOINT SERINE/THREONINE-PROTEIN KINASE BUB1"/>
    <property type="match status" value="1"/>
</dbReference>
<dbReference type="GO" id="GO:0005634">
    <property type="term" value="C:nucleus"/>
    <property type="evidence" value="ECO:0007669"/>
    <property type="project" value="TreeGrafter"/>
</dbReference>
<dbReference type="InterPro" id="IPR011009">
    <property type="entry name" value="Kinase-like_dom_sf"/>
</dbReference>
<evidence type="ECO:0000256" key="3">
    <source>
        <dbReference type="ARBA" id="ARBA00022741"/>
    </source>
</evidence>
<evidence type="ECO:0000313" key="11">
    <source>
        <dbReference type="WBParaSite" id="MBELARI_LOCUS3414"/>
    </source>
</evidence>
<keyword evidence="8" id="KW-0723">Serine/threonine-protein kinase</keyword>
<evidence type="ECO:0000256" key="7">
    <source>
        <dbReference type="PROSITE-ProRule" id="PRU10141"/>
    </source>
</evidence>
<evidence type="ECO:0000256" key="4">
    <source>
        <dbReference type="ARBA" id="ARBA00022838"/>
    </source>
</evidence>
<comment type="subcellular location">
    <subcellularLocation>
        <location evidence="1">Chromosome</location>
        <location evidence="1">Centromere</location>
        <location evidence="1">Kinetochore</location>
    </subcellularLocation>
</comment>
<dbReference type="InterPro" id="IPR008271">
    <property type="entry name" value="Ser/Thr_kinase_AS"/>
</dbReference>
<dbReference type="SUPFAM" id="SSF56112">
    <property type="entry name" value="Protein kinase-like (PK-like)"/>
    <property type="match status" value="1"/>
</dbReference>
<evidence type="ECO:0000256" key="2">
    <source>
        <dbReference type="ARBA" id="ARBA00022454"/>
    </source>
</evidence>
<dbReference type="PROSITE" id="PS00108">
    <property type="entry name" value="PROTEIN_KINASE_ST"/>
    <property type="match status" value="1"/>
</dbReference>
<keyword evidence="6" id="KW-0137">Centromere</keyword>
<keyword evidence="3 7" id="KW-0547">Nucleotide-binding</keyword>
<keyword evidence="8" id="KW-0418">Kinase</keyword>
<dbReference type="GO" id="GO:0007094">
    <property type="term" value="P:mitotic spindle assembly checkpoint signaling"/>
    <property type="evidence" value="ECO:0007669"/>
    <property type="project" value="InterPro"/>
</dbReference>
<feature type="domain" description="Protein kinase" evidence="9">
    <location>
        <begin position="63"/>
        <end position="328"/>
    </location>
</feature>
<dbReference type="PANTHER" id="PTHR14030:SF4">
    <property type="entry name" value="BUB1 KINASE, ISOFORM A-RELATED"/>
    <property type="match status" value="1"/>
</dbReference>
<name>A0AAF3F999_9BILA</name>
<comment type="similarity">
    <text evidence="8">Belongs to the protein kinase superfamily.</text>
</comment>
<protein>
    <recommendedName>
        <fullName evidence="9">Protein kinase domain-containing protein</fullName>
    </recommendedName>
</protein>
<keyword evidence="2" id="KW-0158">Chromosome</keyword>
<dbReference type="PROSITE" id="PS00107">
    <property type="entry name" value="PROTEIN_KINASE_ATP"/>
    <property type="match status" value="1"/>
</dbReference>
<reference evidence="11" key="1">
    <citation type="submission" date="2024-02" db="UniProtKB">
        <authorList>
            <consortium name="WormBaseParasite"/>
        </authorList>
    </citation>
    <scope>IDENTIFICATION</scope>
</reference>
<sequence length="328" mass="36640">MVDLDSTGIGLPEQNVTSQLNPWSPELRNSIMANFQEMNVHDIAETCSQLRVGSLLKVSGEEFAVDGLLGEGGFAKIYRARNEEGLAVALKYEVPSCAWEAVHNRISTEISPAIMKIDDMYIFRNASLIVNEYLSMGNMLQCINNVPGEVSYSVVLHLFIQLARILKEVYAARIIHGDVKPDNVMFIGKLPEGLSLHADDLLSSEPIIRLIDWGRAIDLSSLPNGASFGGRAGTQCFDCPEMLNDRPWTYQTDYFSFAASLHVGIFKTYGKVVEDTNGFMFEKPLPRCADQKLPIPSWDNIIEKLTTAFKLTFRHNGLKKQNATMRPF</sequence>